<dbReference type="Gene3D" id="2.60.120.10">
    <property type="entry name" value="Jelly Rolls"/>
    <property type="match status" value="1"/>
</dbReference>
<dbReference type="Proteomes" id="UP000445582">
    <property type="component" value="Unassembled WGS sequence"/>
</dbReference>
<dbReference type="PANTHER" id="PTHR42742:SF3">
    <property type="entry name" value="FRUCTOKINASE"/>
    <property type="match status" value="1"/>
</dbReference>
<keyword evidence="2" id="KW-0862">Zinc</keyword>
<dbReference type="InterPro" id="IPR011051">
    <property type="entry name" value="RmlC_Cupin_sf"/>
</dbReference>
<dbReference type="GO" id="GO:0016853">
    <property type="term" value="F:isomerase activity"/>
    <property type="evidence" value="ECO:0007669"/>
    <property type="project" value="UniProtKB-KW"/>
</dbReference>
<accession>A0A844YFC2</accession>
<dbReference type="OrthoDB" id="9808275at2"/>
<reference evidence="3 4" key="1">
    <citation type="submission" date="2019-12" db="EMBL/GenBank/DDBJ databases">
        <title>Genomic-based taxomic classification of the family Erythrobacteraceae.</title>
        <authorList>
            <person name="Xu L."/>
        </authorList>
    </citation>
    <scope>NUCLEOTIDE SEQUENCE [LARGE SCALE GENOMIC DNA]</scope>
    <source>
        <strain evidence="3 4">MCCC 1A09965</strain>
    </source>
</reference>
<proteinExistence type="predicted"/>
<evidence type="ECO:0000256" key="2">
    <source>
        <dbReference type="ARBA" id="ARBA00022833"/>
    </source>
</evidence>
<dbReference type="InterPro" id="IPR051804">
    <property type="entry name" value="Carb_Metab_Reg_Kinase/Isom"/>
</dbReference>
<dbReference type="EMBL" id="WTYN01000001">
    <property type="protein sequence ID" value="MXO62632.1"/>
    <property type="molecule type" value="Genomic_DNA"/>
</dbReference>
<dbReference type="SUPFAM" id="SSF51182">
    <property type="entry name" value="RmlC-like cupins"/>
    <property type="match status" value="1"/>
</dbReference>
<name>A0A844YFC2_9SPHN</name>
<dbReference type="InterPro" id="IPR014710">
    <property type="entry name" value="RmlC-like_jellyroll"/>
</dbReference>
<keyword evidence="3" id="KW-0413">Isomerase</keyword>
<evidence type="ECO:0000313" key="3">
    <source>
        <dbReference type="EMBL" id="MXO62632.1"/>
    </source>
</evidence>
<dbReference type="GO" id="GO:0046872">
    <property type="term" value="F:metal ion binding"/>
    <property type="evidence" value="ECO:0007669"/>
    <property type="project" value="UniProtKB-KW"/>
</dbReference>
<evidence type="ECO:0000256" key="1">
    <source>
        <dbReference type="ARBA" id="ARBA00022723"/>
    </source>
</evidence>
<gene>
    <name evidence="3" type="ORF">GRI48_06365</name>
</gene>
<sequence>MLPTLSVEKVWGREQLPAPFSAPDGQRIGEIWFDPPAGLDSLLAKYLFTSEKLSVQVHPPGKDECWLVLECDPGASLAVGFRKQYSVDELRQGALDGSIEQMLVWHPVAPGDFVYLPAGTVHAIGAGCTLVELQQNCGITYRFYDYGRPRELHLEEALTHAERGPHDPALRTSAGHATACLVDGPFFRLDRIVGAIDGESAREHPSRCLVLPLAGSVECDAEALSAGSCAMVGSLGEVSASEDAVTLVCSPRG</sequence>
<evidence type="ECO:0000313" key="4">
    <source>
        <dbReference type="Proteomes" id="UP000445582"/>
    </source>
</evidence>
<protein>
    <submittedName>
        <fullName evidence="3">Mannose-6-phosphate isomerase</fullName>
    </submittedName>
</protein>
<comment type="caution">
    <text evidence="3">The sequence shown here is derived from an EMBL/GenBank/DDBJ whole genome shotgun (WGS) entry which is preliminary data.</text>
</comment>
<dbReference type="PANTHER" id="PTHR42742">
    <property type="entry name" value="TRANSCRIPTIONAL REPRESSOR MPRA"/>
    <property type="match status" value="1"/>
</dbReference>
<keyword evidence="4" id="KW-1185">Reference proteome</keyword>
<dbReference type="AlphaFoldDB" id="A0A844YFC2"/>
<dbReference type="CDD" id="cd07010">
    <property type="entry name" value="cupin_PMI_type_I_N_bac"/>
    <property type="match status" value="1"/>
</dbReference>
<keyword evidence="1" id="KW-0479">Metal-binding</keyword>
<organism evidence="3 4">
    <name type="scientific">Qipengyuania oceanensis</name>
    <dbReference type="NCBI Taxonomy" id="1463597"/>
    <lineage>
        <taxon>Bacteria</taxon>
        <taxon>Pseudomonadati</taxon>
        <taxon>Pseudomonadota</taxon>
        <taxon>Alphaproteobacteria</taxon>
        <taxon>Sphingomonadales</taxon>
        <taxon>Erythrobacteraceae</taxon>
        <taxon>Qipengyuania</taxon>
    </lineage>
</organism>